<evidence type="ECO:0000313" key="2">
    <source>
        <dbReference type="Proteomes" id="UP000766570"/>
    </source>
</evidence>
<reference evidence="1 2" key="1">
    <citation type="submission" date="2021-03" db="EMBL/GenBank/DDBJ databases">
        <title>Sequencing the genomes of 1000 actinobacteria strains.</title>
        <authorList>
            <person name="Klenk H.-P."/>
        </authorList>
    </citation>
    <scope>NUCLEOTIDE SEQUENCE [LARGE SCALE GENOMIC DNA]</scope>
    <source>
        <strain evidence="1 2">DSM 15454</strain>
    </source>
</reference>
<dbReference type="Pfam" id="PF06841">
    <property type="entry name" value="Phage_T4_gp19"/>
    <property type="match status" value="1"/>
</dbReference>
<accession>A0ABS4WGT2</accession>
<proteinExistence type="predicted"/>
<comment type="caution">
    <text evidence="1">The sequence shown here is derived from an EMBL/GenBank/DDBJ whole genome shotgun (WGS) entry which is preliminary data.</text>
</comment>
<evidence type="ECO:0000313" key="1">
    <source>
        <dbReference type="EMBL" id="MBP2375158.1"/>
    </source>
</evidence>
<dbReference type="InterPro" id="IPR011747">
    <property type="entry name" value="CHP02241"/>
</dbReference>
<protein>
    <submittedName>
        <fullName evidence="1">Phage tail-like protein</fullName>
    </submittedName>
</protein>
<dbReference type="InterPro" id="IPR010667">
    <property type="entry name" value="Phage_T4_Gp19"/>
</dbReference>
<dbReference type="NCBIfam" id="TIGR02241">
    <property type="entry name" value="conserved hypothetical phage tail region protein"/>
    <property type="match status" value="1"/>
</dbReference>
<name>A0ABS4WGT2_9MICC</name>
<dbReference type="EMBL" id="JAGIOE010000001">
    <property type="protein sequence ID" value="MBP2375158.1"/>
    <property type="molecule type" value="Genomic_DNA"/>
</dbReference>
<sequence length="142" mass="16222">MSPRNDPFAQFNFLVEINGVTSAGFSEVTGMNAESDIIEYREGSDVSRVRKLPGLSKYGDITLKRGHTLNRELWDWRQTTLDGATERRNGAIVLLDEARQPQLRWEFFEGWLSKYTPSPMNATTNEAALEEIVLVYEYMAQV</sequence>
<dbReference type="RefSeq" id="WP_209908454.1">
    <property type="nucleotide sequence ID" value="NZ_BAAAMI010000008.1"/>
</dbReference>
<organism evidence="1 2">
    <name type="scientific">Paeniglutamicibacter psychrophenolicus</name>
    <dbReference type="NCBI Taxonomy" id="257454"/>
    <lineage>
        <taxon>Bacteria</taxon>
        <taxon>Bacillati</taxon>
        <taxon>Actinomycetota</taxon>
        <taxon>Actinomycetes</taxon>
        <taxon>Micrococcales</taxon>
        <taxon>Micrococcaceae</taxon>
        <taxon>Paeniglutamicibacter</taxon>
    </lineage>
</organism>
<keyword evidence="2" id="KW-1185">Reference proteome</keyword>
<dbReference type="Proteomes" id="UP000766570">
    <property type="component" value="Unassembled WGS sequence"/>
</dbReference>
<gene>
    <name evidence="1" type="ORF">JOF46_003070</name>
</gene>
<dbReference type="PANTHER" id="PTHR38009">
    <property type="entry name" value="CONSERVED HYPOTHETICAL PHAGE TAIL PROTEIN"/>
    <property type="match status" value="1"/>
</dbReference>
<dbReference type="PANTHER" id="PTHR38009:SF1">
    <property type="entry name" value="CONSERVED HYPOTHETICAL PHAGE TAIL PROTEIN"/>
    <property type="match status" value="1"/>
</dbReference>